<comment type="caution">
    <text evidence="1">The sequence shown here is derived from an EMBL/GenBank/DDBJ whole genome shotgun (WGS) entry which is preliminary data.</text>
</comment>
<dbReference type="EMBL" id="ACOU01000003">
    <property type="protein sequence ID" value="EKX73367.1"/>
    <property type="molecule type" value="Genomic_DNA"/>
</dbReference>
<dbReference type="InterPro" id="IPR007480">
    <property type="entry name" value="DUF529"/>
</dbReference>
<accession>L1LD57</accession>
<dbReference type="Pfam" id="PF04385">
    <property type="entry name" value="FAINT"/>
    <property type="match status" value="1"/>
</dbReference>
<gene>
    <name evidence="1" type="ORF">BEWA_054230</name>
</gene>
<keyword evidence="2" id="KW-1185">Reference proteome</keyword>
<name>L1LD57_THEEQ</name>
<dbReference type="AlphaFoldDB" id="L1LD57"/>
<protein>
    <submittedName>
        <fullName evidence="1">Uncharacterized protein</fullName>
    </submittedName>
</protein>
<organism evidence="1 2">
    <name type="scientific">Theileria equi strain WA</name>
    <dbReference type="NCBI Taxonomy" id="1537102"/>
    <lineage>
        <taxon>Eukaryota</taxon>
        <taxon>Sar</taxon>
        <taxon>Alveolata</taxon>
        <taxon>Apicomplexa</taxon>
        <taxon>Aconoidasida</taxon>
        <taxon>Piroplasmida</taxon>
        <taxon>Theileriidae</taxon>
        <taxon>Theileria</taxon>
    </lineage>
</organism>
<dbReference type="VEuPathDB" id="PiroplasmaDB:BEWA_054230"/>
<dbReference type="Proteomes" id="UP000031512">
    <property type="component" value="Unassembled WGS sequence"/>
</dbReference>
<evidence type="ECO:0000313" key="2">
    <source>
        <dbReference type="Proteomes" id="UP000031512"/>
    </source>
</evidence>
<sequence length="115" mass="12751">MDISNPDITHMQIKLSKVYNLDYGTIHPLDGFVVTRVIDDGDQIWSSQDGEECTLVEHFMGDSASLLALRVENGLDVDFFSFEMDDVGWKSIDIGGFVERISSMLDGVSVESDDG</sequence>
<dbReference type="RefSeq" id="XP_004832819.1">
    <property type="nucleotide sequence ID" value="XM_004832762.1"/>
</dbReference>
<dbReference type="GeneID" id="15802974"/>
<evidence type="ECO:0000313" key="1">
    <source>
        <dbReference type="EMBL" id="EKX73367.1"/>
    </source>
</evidence>
<proteinExistence type="predicted"/>
<reference evidence="1 2" key="1">
    <citation type="journal article" date="2012" name="BMC Genomics">
        <title>Comparative genomic analysis and phylogenetic position of Theileria equi.</title>
        <authorList>
            <person name="Kappmeyer L.S."/>
            <person name="Thiagarajan M."/>
            <person name="Herndon D.R."/>
            <person name="Ramsay J.D."/>
            <person name="Caler E."/>
            <person name="Djikeng A."/>
            <person name="Gillespie J.J."/>
            <person name="Lau A.O."/>
            <person name="Roalson E.H."/>
            <person name="Silva J.C."/>
            <person name="Silva M.G."/>
            <person name="Suarez C.E."/>
            <person name="Ueti M.W."/>
            <person name="Nene V.M."/>
            <person name="Mealey R.H."/>
            <person name="Knowles D.P."/>
            <person name="Brayton K.A."/>
        </authorList>
    </citation>
    <scope>NUCLEOTIDE SEQUENCE [LARGE SCALE GENOMIC DNA]</scope>
    <source>
        <strain evidence="1 2">WA</strain>
    </source>
</reference>
<dbReference type="KEGG" id="beq:BEWA_054230"/>